<evidence type="ECO:0000256" key="10">
    <source>
        <dbReference type="ARBA" id="ARBA00022927"/>
    </source>
</evidence>
<keyword evidence="12 15" id="KW-0472">Membrane</keyword>
<evidence type="ECO:0000256" key="14">
    <source>
        <dbReference type="RuleBase" id="RU003923"/>
    </source>
</evidence>
<evidence type="ECO:0000256" key="1">
    <source>
        <dbReference type="ARBA" id="ARBA00002684"/>
    </source>
</evidence>
<feature type="transmembrane region" description="Helical" evidence="15">
    <location>
        <begin position="377"/>
        <end position="398"/>
    </location>
</feature>
<evidence type="ECO:0000256" key="15">
    <source>
        <dbReference type="SAM" id="Phobius"/>
    </source>
</evidence>
<feature type="domain" description="Type II secretion system protein GspF" evidence="16">
    <location>
        <begin position="72"/>
        <end position="194"/>
    </location>
</feature>
<evidence type="ECO:0000256" key="3">
    <source>
        <dbReference type="ARBA" id="ARBA00005745"/>
    </source>
</evidence>
<dbReference type="NCBIfam" id="TIGR02120">
    <property type="entry name" value="GspF"/>
    <property type="match status" value="1"/>
</dbReference>
<evidence type="ECO:0000256" key="8">
    <source>
        <dbReference type="ARBA" id="ARBA00022723"/>
    </source>
</evidence>
<dbReference type="AlphaFoldDB" id="A0A6S6TJ93"/>
<feature type="transmembrane region" description="Helical" evidence="15">
    <location>
        <begin position="170"/>
        <end position="193"/>
    </location>
</feature>
<dbReference type="InterPro" id="IPR003004">
    <property type="entry name" value="GspF/PilC"/>
</dbReference>
<keyword evidence="6" id="KW-0997">Cell inner membrane</keyword>
<keyword evidence="9" id="KW-0106">Calcium</keyword>
<reference evidence="17" key="1">
    <citation type="submission" date="2020-01" db="EMBL/GenBank/DDBJ databases">
        <authorList>
            <person name="Meier V. D."/>
            <person name="Meier V D."/>
        </authorList>
    </citation>
    <scope>NUCLEOTIDE SEQUENCE</scope>
    <source>
        <strain evidence="17">HLG_WM_MAG_07</strain>
    </source>
</reference>
<dbReference type="GO" id="GO:0015628">
    <property type="term" value="P:protein secretion by the type II secretion system"/>
    <property type="evidence" value="ECO:0007669"/>
    <property type="project" value="InterPro"/>
</dbReference>
<dbReference type="InterPro" id="IPR042094">
    <property type="entry name" value="T2SS_GspF_sf"/>
</dbReference>
<dbReference type="GO" id="GO:0005886">
    <property type="term" value="C:plasma membrane"/>
    <property type="evidence" value="ECO:0007669"/>
    <property type="project" value="UniProtKB-SubCell"/>
</dbReference>
<gene>
    <name evidence="17" type="ORF">HELGO_WM6003</name>
</gene>
<keyword evidence="5" id="KW-1003">Cell membrane</keyword>
<keyword evidence="7 14" id="KW-0812">Transmembrane</keyword>
<evidence type="ECO:0000256" key="9">
    <source>
        <dbReference type="ARBA" id="ARBA00022837"/>
    </source>
</evidence>
<dbReference type="PRINTS" id="PR00812">
    <property type="entry name" value="BCTERIALGSPF"/>
</dbReference>
<dbReference type="EMBL" id="CACVAY010000103">
    <property type="protein sequence ID" value="CAA6820972.1"/>
    <property type="molecule type" value="Genomic_DNA"/>
</dbReference>
<dbReference type="FunFam" id="1.20.81.30:FF:000001">
    <property type="entry name" value="Type II secretion system protein F"/>
    <property type="match status" value="2"/>
</dbReference>
<evidence type="ECO:0000256" key="12">
    <source>
        <dbReference type="ARBA" id="ARBA00023136"/>
    </source>
</evidence>
<dbReference type="PROSITE" id="PS00874">
    <property type="entry name" value="T2SP_F"/>
    <property type="match status" value="1"/>
</dbReference>
<evidence type="ECO:0000256" key="5">
    <source>
        <dbReference type="ARBA" id="ARBA00022475"/>
    </source>
</evidence>
<organism evidence="17">
    <name type="scientific">uncultured Thiotrichaceae bacterium</name>
    <dbReference type="NCBI Taxonomy" id="298394"/>
    <lineage>
        <taxon>Bacteria</taxon>
        <taxon>Pseudomonadati</taxon>
        <taxon>Pseudomonadota</taxon>
        <taxon>Gammaproteobacteria</taxon>
        <taxon>Thiotrichales</taxon>
        <taxon>Thiotrichaceae</taxon>
        <taxon>environmental samples</taxon>
    </lineage>
</organism>
<dbReference type="GO" id="GO:0046872">
    <property type="term" value="F:metal ion binding"/>
    <property type="evidence" value="ECO:0007669"/>
    <property type="project" value="UniProtKB-KW"/>
</dbReference>
<comment type="similarity">
    <text evidence="3 14">Belongs to the GSP F family.</text>
</comment>
<keyword evidence="4 14" id="KW-0813">Transport</keyword>
<evidence type="ECO:0000256" key="4">
    <source>
        <dbReference type="ARBA" id="ARBA00022448"/>
    </source>
</evidence>
<protein>
    <recommendedName>
        <fullName evidence="13">General secretion pathway protein F</fullName>
    </recommendedName>
</protein>
<evidence type="ECO:0000259" key="16">
    <source>
        <dbReference type="Pfam" id="PF00482"/>
    </source>
</evidence>
<accession>A0A6S6TJ93</accession>
<dbReference type="InterPro" id="IPR018076">
    <property type="entry name" value="T2SS_GspF_dom"/>
</dbReference>
<keyword evidence="8" id="KW-0479">Metal-binding</keyword>
<comment type="function">
    <text evidence="1">Component of the type II secretion system inner membrane complex required for the energy-dependent secretion of extracellular factors such as proteases and toxins from the periplasm.</text>
</comment>
<evidence type="ECO:0000256" key="6">
    <source>
        <dbReference type="ARBA" id="ARBA00022519"/>
    </source>
</evidence>
<feature type="domain" description="Type II secretion system protein GspF" evidence="16">
    <location>
        <begin position="274"/>
        <end position="396"/>
    </location>
</feature>
<evidence type="ECO:0000313" key="17">
    <source>
        <dbReference type="EMBL" id="CAA6820972.1"/>
    </source>
</evidence>
<name>A0A6S6TJ93_9GAMM</name>
<evidence type="ECO:0000256" key="11">
    <source>
        <dbReference type="ARBA" id="ARBA00022989"/>
    </source>
</evidence>
<comment type="subcellular location">
    <subcellularLocation>
        <location evidence="2 14">Cell inner membrane</location>
        <topology evidence="2 14">Multi-pass membrane protein</topology>
    </subcellularLocation>
</comment>
<proteinExistence type="inferred from homology"/>
<dbReference type="InterPro" id="IPR001992">
    <property type="entry name" value="T2SS_GspF/T4SS_PilC_CS"/>
</dbReference>
<dbReference type="Pfam" id="PF00482">
    <property type="entry name" value="T2SSF"/>
    <property type="match status" value="2"/>
</dbReference>
<dbReference type="Gene3D" id="1.20.81.30">
    <property type="entry name" value="Type II secretion system (T2SS), domain F"/>
    <property type="match status" value="2"/>
</dbReference>
<dbReference type="PANTHER" id="PTHR30012">
    <property type="entry name" value="GENERAL SECRETION PATHWAY PROTEIN"/>
    <property type="match status" value="1"/>
</dbReference>
<evidence type="ECO:0000256" key="2">
    <source>
        <dbReference type="ARBA" id="ARBA00004429"/>
    </source>
</evidence>
<evidence type="ECO:0000256" key="7">
    <source>
        <dbReference type="ARBA" id="ARBA00022692"/>
    </source>
</evidence>
<dbReference type="InterPro" id="IPR011850">
    <property type="entry name" value="T2SS_GspF"/>
</dbReference>
<dbReference type="PANTHER" id="PTHR30012:SF0">
    <property type="entry name" value="TYPE II SECRETION SYSTEM PROTEIN F-RELATED"/>
    <property type="match status" value="1"/>
</dbReference>
<dbReference type="GO" id="GO:0015627">
    <property type="term" value="C:type II protein secretion system complex"/>
    <property type="evidence" value="ECO:0007669"/>
    <property type="project" value="InterPro"/>
</dbReference>
<keyword evidence="10" id="KW-0653">Protein transport</keyword>
<keyword evidence="11 15" id="KW-1133">Transmembrane helix</keyword>
<sequence>MAAFEYTALGASGKEEKGILEADNARQVRQMLRDAGNMPLTVEAVQESSTSKTNVKASKRGKLKPVDLALVTRQLATLIQAGSPLEEALATASKQTDRNNVKRIMSAVRSKVIEGHSLAAALKSFPNAFPQLYRATVDAGEKSGHLDAVLERLADYTESRQEMQQKVSTAMFYPAILVFMAIAIVSGLLGYVVPKVVTVFQEMDQELPILTQIILGISDFVVDYGLMVLLVFAVAVYIFKRLIRIPAWKMRYHRLLLRLPLIGRLVRATNTARFARTLSILASSGVPILDALSISSEVMQNLPMQQAVKEATVKVREGAPIYKALEQSGYFPPMTVYLIASGEGSGKLDEMLERAATQQERETDTTLTTLLSVFEPILIIIMGIIVLLIVLAILLPIFELNQLVQ</sequence>
<feature type="transmembrane region" description="Helical" evidence="15">
    <location>
        <begin position="213"/>
        <end position="239"/>
    </location>
</feature>
<evidence type="ECO:0000256" key="13">
    <source>
        <dbReference type="ARBA" id="ARBA00030750"/>
    </source>
</evidence>